<accession>A0A1E3T5J5</accession>
<dbReference type="Gene3D" id="1.20.120.1630">
    <property type="match status" value="1"/>
</dbReference>
<evidence type="ECO:0000313" key="2">
    <source>
        <dbReference type="EMBL" id="ODR09739.1"/>
    </source>
</evidence>
<keyword evidence="1" id="KW-1133">Transmembrane helix</keyword>
<dbReference type="EMBL" id="MIHC01000004">
    <property type="protein sequence ID" value="ODR09739.1"/>
    <property type="molecule type" value="Genomic_DNA"/>
</dbReference>
<organism evidence="2 3">
    <name type="scientific">Mycobacterium sherrisii</name>
    <dbReference type="NCBI Taxonomy" id="243061"/>
    <lineage>
        <taxon>Bacteria</taxon>
        <taxon>Bacillati</taxon>
        <taxon>Actinomycetota</taxon>
        <taxon>Actinomycetes</taxon>
        <taxon>Mycobacteriales</taxon>
        <taxon>Mycobacteriaceae</taxon>
        <taxon>Mycobacterium</taxon>
        <taxon>Mycobacterium simiae complex</taxon>
    </lineage>
</organism>
<proteinExistence type="predicted"/>
<dbReference type="RefSeq" id="WP_069398991.1">
    <property type="nucleotide sequence ID" value="NZ_MIHC01000004.1"/>
</dbReference>
<evidence type="ECO:0008006" key="4">
    <source>
        <dbReference type="Google" id="ProtNLM"/>
    </source>
</evidence>
<dbReference type="STRING" id="243061.AWC25_15280"/>
<feature type="transmembrane region" description="Helical" evidence="1">
    <location>
        <begin position="16"/>
        <end position="34"/>
    </location>
</feature>
<protein>
    <recommendedName>
        <fullName evidence="4">Steroid 5-alpha reductase C-terminal domain-containing protein</fullName>
    </recommendedName>
</protein>
<keyword evidence="1" id="KW-0812">Transmembrane</keyword>
<evidence type="ECO:0000313" key="3">
    <source>
        <dbReference type="Proteomes" id="UP000094224"/>
    </source>
</evidence>
<sequence length="64" mass="7495">MLIILGQAVVYRSPGLVVYAAIVWIAFATFVRLYEQPTLTRQNGDEYEEYKLNVPVWLPRLRPR</sequence>
<comment type="caution">
    <text evidence="2">The sequence shown here is derived from an EMBL/GenBank/DDBJ whole genome shotgun (WGS) entry which is preliminary data.</text>
</comment>
<gene>
    <name evidence="2" type="ORF">BHQ21_03890</name>
</gene>
<name>A0A1E3T5J5_9MYCO</name>
<evidence type="ECO:0000256" key="1">
    <source>
        <dbReference type="SAM" id="Phobius"/>
    </source>
</evidence>
<reference evidence="3" key="1">
    <citation type="submission" date="2016-09" db="EMBL/GenBank/DDBJ databases">
        <authorList>
            <person name="Greninger A.L."/>
            <person name="Jerome K.R."/>
            <person name="Mcnair B."/>
            <person name="Wallis C."/>
            <person name="Fang F."/>
        </authorList>
    </citation>
    <scope>NUCLEOTIDE SEQUENCE [LARGE SCALE GENOMIC DNA]</scope>
    <source>
        <strain evidence="3">BC1_M4</strain>
    </source>
</reference>
<keyword evidence="3" id="KW-1185">Reference proteome</keyword>
<dbReference type="AlphaFoldDB" id="A0A1E3T5J5"/>
<dbReference type="Proteomes" id="UP000094224">
    <property type="component" value="Unassembled WGS sequence"/>
</dbReference>
<keyword evidence="1" id="KW-0472">Membrane</keyword>